<feature type="transmembrane region" description="Helical" evidence="7">
    <location>
        <begin position="881"/>
        <end position="901"/>
    </location>
</feature>
<feature type="transmembrane region" description="Helical" evidence="7">
    <location>
        <begin position="287"/>
        <end position="313"/>
    </location>
</feature>
<feature type="transmembrane region" description="Helical" evidence="7">
    <location>
        <begin position="839"/>
        <end position="861"/>
    </location>
</feature>
<feature type="transmembrane region" description="Helical" evidence="7">
    <location>
        <begin position="20"/>
        <end position="40"/>
    </location>
</feature>
<accession>A0A0K2S0Q9</accession>
<evidence type="ECO:0000313" key="11">
    <source>
        <dbReference type="Proteomes" id="UP000066203"/>
    </source>
</evidence>
<sequence>MATTLNTVARSNLRASKGKYILTGIGIAISSFFIAAIMMLTNSLQATVNSSVSDVLSRAEAVVASAATTSDGKDSTAIFLTRDQIKKVEQSNLLSGYWVQYAVAGTIGTGDQKAQVQYNQLPADSSLFPYKVQGKIPSSDHEIMVSTYFAKKHNLSLNGKVTSTDVVESVSAPGTDKTAEYTVVGLFDPGFEGSTTNQAVFIGGTSLGEATLQAAETENKSSAAGYRSMAGANLIYLKFKDGVTDAKLKSLQDTLSSGDTKNDPRVMTGQKLLEDYQKSISTVFTSISVVLGAFAALALLVSSFVISNTFAVLVGQRIRELALLRTLGARGGSLVRMLLVESITVGVVFSLIGALLTFPVGMLVGANLTSIMISYSITPVIISTLICTIVTVLASLSPARSALSISPISAMSEHTNLEVRKPGKVGPILGLVFGVAGIGLVMLAQNQGSGEGAGNKAILFMMGAALLLGIAVFLITPLVLPPLVRALGAVTRTQTGKLALANALRSPKRTVSTGRAVLVGTLVVSTVLTGYSVLSASLTKALDQQYPISAQARYSSYDQSEAASTVTKAEGIASKVKGIKNVQASAVGYAAGVVDYTVEYEGQTANQNADLVALSSSDLKAILPDENSNLADDTVLVPQGLWKSAGLNESSRLKAHGPLGELELKPVKSETKQTLLIVNPATAAKLQDSKNPQAVANPAAEEAQKRMEEAIASGDQEAQTKAAHLTVTSQARGNDTFVLVRAASPLTSSENVTLQADLNRASPDSSFTGGLQERQTYDQLLTVMLTFTLVMLMLAVVISIIGVANTMTLSVNERRRENAMLRSLGLSRKQLRRMISIEAILITLAAVVLGMVSGAVIGSLSAQIIMSSMSASAPLVLDLPYVWYVVILIVGVLAAMLASALPAARSARMSPVEGMRG</sequence>
<dbReference type="PANTHER" id="PTHR30572:SF4">
    <property type="entry name" value="ABC TRANSPORTER PERMEASE YTRF"/>
    <property type="match status" value="1"/>
</dbReference>
<evidence type="ECO:0000259" key="9">
    <source>
        <dbReference type="Pfam" id="PF12704"/>
    </source>
</evidence>
<feature type="transmembrane region" description="Helical" evidence="7">
    <location>
        <begin position="457"/>
        <end position="480"/>
    </location>
</feature>
<feature type="transmembrane region" description="Helical" evidence="7">
    <location>
        <begin position="516"/>
        <end position="534"/>
    </location>
</feature>
<dbReference type="Pfam" id="PF12704">
    <property type="entry name" value="MacB_PCD"/>
    <property type="match status" value="1"/>
</dbReference>
<feature type="transmembrane region" description="Helical" evidence="7">
    <location>
        <begin position="372"/>
        <end position="396"/>
    </location>
</feature>
<keyword evidence="2" id="KW-1003">Cell membrane</keyword>
<dbReference type="RefSeq" id="WP_060824601.1">
    <property type="nucleotide sequence ID" value="NZ_AP014938.1"/>
</dbReference>
<feature type="transmembrane region" description="Helical" evidence="7">
    <location>
        <begin position="425"/>
        <end position="445"/>
    </location>
</feature>
<dbReference type="Pfam" id="PF02687">
    <property type="entry name" value="FtsX"/>
    <property type="match status" value="2"/>
</dbReference>
<feature type="domain" description="ABC3 transporter permease C-terminal" evidence="8">
    <location>
        <begin position="790"/>
        <end position="911"/>
    </location>
</feature>
<reference evidence="11" key="1">
    <citation type="submission" date="2015-08" db="EMBL/GenBank/DDBJ databases">
        <title>Complete genome sequence of Rothia mucilaginosa strain NUM-Rm6536.</title>
        <authorList>
            <person name="Nambu T."/>
        </authorList>
    </citation>
    <scope>NUCLEOTIDE SEQUENCE [LARGE SCALE GENOMIC DNA]</scope>
    <source>
        <strain evidence="11">NUM-Rm6536</strain>
    </source>
</reference>
<keyword evidence="4 7" id="KW-1133">Transmembrane helix</keyword>
<evidence type="ECO:0000256" key="5">
    <source>
        <dbReference type="ARBA" id="ARBA00023136"/>
    </source>
</evidence>
<feature type="transmembrane region" description="Helical" evidence="7">
    <location>
        <begin position="334"/>
        <end position="360"/>
    </location>
</feature>
<dbReference type="GO" id="GO:0022857">
    <property type="term" value="F:transmembrane transporter activity"/>
    <property type="evidence" value="ECO:0007669"/>
    <property type="project" value="TreeGrafter"/>
</dbReference>
<evidence type="ECO:0000256" key="6">
    <source>
        <dbReference type="ARBA" id="ARBA00038076"/>
    </source>
</evidence>
<keyword evidence="3 7" id="KW-0812">Transmembrane</keyword>
<dbReference type="PATRIC" id="fig|43675.28.peg.1449"/>
<dbReference type="InterPro" id="IPR025857">
    <property type="entry name" value="MacB_PCD"/>
</dbReference>
<gene>
    <name evidence="10" type="ORF">RM6536_1416</name>
</gene>
<evidence type="ECO:0000256" key="7">
    <source>
        <dbReference type="SAM" id="Phobius"/>
    </source>
</evidence>
<evidence type="ECO:0000256" key="4">
    <source>
        <dbReference type="ARBA" id="ARBA00022989"/>
    </source>
</evidence>
<dbReference type="GO" id="GO:0005886">
    <property type="term" value="C:plasma membrane"/>
    <property type="evidence" value="ECO:0007669"/>
    <property type="project" value="UniProtKB-SubCell"/>
</dbReference>
<dbReference type="EMBL" id="AP014938">
    <property type="protein sequence ID" value="BAS20663.1"/>
    <property type="molecule type" value="Genomic_DNA"/>
</dbReference>
<feature type="transmembrane region" description="Helical" evidence="7">
    <location>
        <begin position="780"/>
        <end position="806"/>
    </location>
</feature>
<name>A0A0K2S0Q9_9MICC</name>
<proteinExistence type="inferred from homology"/>
<evidence type="ECO:0000256" key="1">
    <source>
        <dbReference type="ARBA" id="ARBA00004651"/>
    </source>
</evidence>
<evidence type="ECO:0000256" key="3">
    <source>
        <dbReference type="ARBA" id="ARBA00022692"/>
    </source>
</evidence>
<organism evidence="10">
    <name type="scientific">Rothia mucilaginosa</name>
    <dbReference type="NCBI Taxonomy" id="43675"/>
    <lineage>
        <taxon>Bacteria</taxon>
        <taxon>Bacillati</taxon>
        <taxon>Actinomycetota</taxon>
        <taxon>Actinomycetes</taxon>
        <taxon>Micrococcales</taxon>
        <taxon>Micrococcaceae</taxon>
        <taxon>Rothia</taxon>
    </lineage>
</organism>
<keyword evidence="5 7" id="KW-0472">Membrane</keyword>
<evidence type="ECO:0008006" key="12">
    <source>
        <dbReference type="Google" id="ProtNLM"/>
    </source>
</evidence>
<comment type="similarity">
    <text evidence="6">Belongs to the ABC-4 integral membrane protein family.</text>
</comment>
<dbReference type="Proteomes" id="UP000066203">
    <property type="component" value="Chromosome"/>
</dbReference>
<protein>
    <recommendedName>
        <fullName evidence="12">ABC transporter permease</fullName>
    </recommendedName>
</protein>
<dbReference type="AlphaFoldDB" id="A0A0K2S0Q9"/>
<feature type="domain" description="MacB-like periplasmic core" evidence="9">
    <location>
        <begin position="21"/>
        <end position="249"/>
    </location>
</feature>
<comment type="subcellular location">
    <subcellularLocation>
        <location evidence="1">Cell membrane</location>
        <topology evidence="1">Multi-pass membrane protein</topology>
    </subcellularLocation>
</comment>
<feature type="domain" description="ABC3 transporter permease C-terminal" evidence="8">
    <location>
        <begin position="293"/>
        <end position="407"/>
    </location>
</feature>
<dbReference type="InterPro" id="IPR050250">
    <property type="entry name" value="Macrolide_Exporter_MacB"/>
</dbReference>
<evidence type="ECO:0000259" key="8">
    <source>
        <dbReference type="Pfam" id="PF02687"/>
    </source>
</evidence>
<evidence type="ECO:0000313" key="10">
    <source>
        <dbReference type="EMBL" id="BAS20663.1"/>
    </source>
</evidence>
<dbReference type="InterPro" id="IPR003838">
    <property type="entry name" value="ABC3_permease_C"/>
</dbReference>
<dbReference type="PANTHER" id="PTHR30572">
    <property type="entry name" value="MEMBRANE COMPONENT OF TRANSPORTER-RELATED"/>
    <property type="match status" value="1"/>
</dbReference>
<evidence type="ECO:0000256" key="2">
    <source>
        <dbReference type="ARBA" id="ARBA00022475"/>
    </source>
</evidence>